<evidence type="ECO:0000256" key="3">
    <source>
        <dbReference type="ARBA" id="ARBA00023163"/>
    </source>
</evidence>
<dbReference type="RefSeq" id="WP_191803007.1">
    <property type="nucleotide sequence ID" value="NZ_JACSQL010000010.1"/>
</dbReference>
<keyword evidence="1" id="KW-0805">Transcription regulation</keyword>
<dbReference type="SUPFAM" id="SSF51182">
    <property type="entry name" value="RmlC-like cupins"/>
    <property type="match status" value="1"/>
</dbReference>
<dbReference type="Gene3D" id="1.10.10.60">
    <property type="entry name" value="Homeodomain-like"/>
    <property type="match status" value="2"/>
</dbReference>
<dbReference type="PROSITE" id="PS01124">
    <property type="entry name" value="HTH_ARAC_FAMILY_2"/>
    <property type="match status" value="1"/>
</dbReference>
<feature type="domain" description="HTH araC/xylS-type" evidence="4">
    <location>
        <begin position="193"/>
        <end position="291"/>
    </location>
</feature>
<organism evidence="5 6">
    <name type="scientific">Paenibacillus gallinarum</name>
    <dbReference type="NCBI Taxonomy" id="2762232"/>
    <lineage>
        <taxon>Bacteria</taxon>
        <taxon>Bacillati</taxon>
        <taxon>Bacillota</taxon>
        <taxon>Bacilli</taxon>
        <taxon>Bacillales</taxon>
        <taxon>Paenibacillaceae</taxon>
        <taxon>Paenibacillus</taxon>
    </lineage>
</organism>
<dbReference type="InterPro" id="IPR018062">
    <property type="entry name" value="HTH_AraC-typ_CS"/>
</dbReference>
<keyword evidence="2" id="KW-0238">DNA-binding</keyword>
<sequence>MSGSFFCMHPSEGSWNPYFYAYYYKQWKDYEMAYHEHRWTEIMYVIQGGCTIDVKCKSGHRELITLRKGEFIVLDADVSHRLIVEPEVACRMLNVEFGFEEGETSFDSSVKSLLAEEKALSDFVKSPFEYMVLSDPDEVYYVLKSLVLELDRQPVGQKNTMTDLLFLQLFVRIARLREELVLTREPSAEGYVKRCILYMHQNYDRNIQIKDLAAEVRLHPGYLQRIFKISTSQTMTEYLTGIRMEKAKMLLQQTDIPIYELCDYVGVSSSQYFHTLFKKHTGFTPSIYREQTERRSW</sequence>
<accession>A0ABR8T3N3</accession>
<evidence type="ECO:0000259" key="4">
    <source>
        <dbReference type="PROSITE" id="PS01124"/>
    </source>
</evidence>
<dbReference type="EMBL" id="JACSQL010000010">
    <property type="protein sequence ID" value="MBD7970200.1"/>
    <property type="molecule type" value="Genomic_DNA"/>
</dbReference>
<dbReference type="InterPro" id="IPR011051">
    <property type="entry name" value="RmlC_Cupin_sf"/>
</dbReference>
<dbReference type="SUPFAM" id="SSF46689">
    <property type="entry name" value="Homeodomain-like"/>
    <property type="match status" value="2"/>
</dbReference>
<dbReference type="PANTHER" id="PTHR43280">
    <property type="entry name" value="ARAC-FAMILY TRANSCRIPTIONAL REGULATOR"/>
    <property type="match status" value="1"/>
</dbReference>
<protein>
    <submittedName>
        <fullName evidence="5">Helix-turn-helix transcriptional regulator</fullName>
    </submittedName>
</protein>
<dbReference type="Proteomes" id="UP000608071">
    <property type="component" value="Unassembled WGS sequence"/>
</dbReference>
<dbReference type="Pfam" id="PF02311">
    <property type="entry name" value="AraC_binding"/>
    <property type="match status" value="1"/>
</dbReference>
<name>A0ABR8T3N3_9BACL</name>
<keyword evidence="6" id="KW-1185">Reference proteome</keyword>
<dbReference type="InterPro" id="IPR014710">
    <property type="entry name" value="RmlC-like_jellyroll"/>
</dbReference>
<proteinExistence type="predicted"/>
<comment type="caution">
    <text evidence="5">The sequence shown here is derived from an EMBL/GenBank/DDBJ whole genome shotgun (WGS) entry which is preliminary data.</text>
</comment>
<dbReference type="PANTHER" id="PTHR43280:SF28">
    <property type="entry name" value="HTH-TYPE TRANSCRIPTIONAL ACTIVATOR RHAS"/>
    <property type="match status" value="1"/>
</dbReference>
<dbReference type="InterPro" id="IPR009057">
    <property type="entry name" value="Homeodomain-like_sf"/>
</dbReference>
<keyword evidence="3" id="KW-0804">Transcription</keyword>
<evidence type="ECO:0000313" key="6">
    <source>
        <dbReference type="Proteomes" id="UP000608071"/>
    </source>
</evidence>
<dbReference type="SMART" id="SM00342">
    <property type="entry name" value="HTH_ARAC"/>
    <property type="match status" value="1"/>
</dbReference>
<evidence type="ECO:0000313" key="5">
    <source>
        <dbReference type="EMBL" id="MBD7970200.1"/>
    </source>
</evidence>
<evidence type="ECO:0000256" key="1">
    <source>
        <dbReference type="ARBA" id="ARBA00023015"/>
    </source>
</evidence>
<gene>
    <name evidence="5" type="ORF">H9647_19230</name>
</gene>
<dbReference type="Gene3D" id="2.60.120.10">
    <property type="entry name" value="Jelly Rolls"/>
    <property type="match status" value="1"/>
</dbReference>
<dbReference type="InterPro" id="IPR003313">
    <property type="entry name" value="AraC-bd"/>
</dbReference>
<reference evidence="5 6" key="1">
    <citation type="submission" date="2020-08" db="EMBL/GenBank/DDBJ databases">
        <title>A Genomic Blueprint of the Chicken Gut Microbiome.</title>
        <authorList>
            <person name="Gilroy R."/>
            <person name="Ravi A."/>
            <person name="Getino M."/>
            <person name="Pursley I."/>
            <person name="Horton D.L."/>
            <person name="Alikhan N.-F."/>
            <person name="Baker D."/>
            <person name="Gharbi K."/>
            <person name="Hall N."/>
            <person name="Watson M."/>
            <person name="Adriaenssens E.M."/>
            <person name="Foster-Nyarko E."/>
            <person name="Jarju S."/>
            <person name="Secka A."/>
            <person name="Antonio M."/>
            <person name="Oren A."/>
            <person name="Chaudhuri R."/>
            <person name="La Ragione R.M."/>
            <person name="Hildebrand F."/>
            <person name="Pallen M.J."/>
        </authorList>
    </citation>
    <scope>NUCLEOTIDE SEQUENCE [LARGE SCALE GENOMIC DNA]</scope>
    <source>
        <strain evidence="5 6">Sa2BVA9</strain>
    </source>
</reference>
<dbReference type="Pfam" id="PF12833">
    <property type="entry name" value="HTH_18"/>
    <property type="match status" value="1"/>
</dbReference>
<dbReference type="InterPro" id="IPR018060">
    <property type="entry name" value="HTH_AraC"/>
</dbReference>
<evidence type="ECO:0000256" key="2">
    <source>
        <dbReference type="ARBA" id="ARBA00023125"/>
    </source>
</evidence>
<dbReference type="PROSITE" id="PS00041">
    <property type="entry name" value="HTH_ARAC_FAMILY_1"/>
    <property type="match status" value="1"/>
</dbReference>